<comment type="similarity">
    <text evidence="3">Belongs to the CoaE family.</text>
</comment>
<comment type="subcellular location">
    <subcellularLocation>
        <location evidence="3">Cytoplasm</location>
    </subcellularLocation>
</comment>
<evidence type="ECO:0000313" key="5">
    <source>
        <dbReference type="EMBL" id="AOZ73461.1"/>
    </source>
</evidence>
<sequence>MGLTGGIGSGKSTFAKAFLAAQPNWTLVDADQISRALTAPGGEALPAIAQTFGEILIIDGQLDRAALAQAIFTNPEQKNALENILHPLIRAQTEQQIQQAHQRGQHVLLDVPLMFETGYDDLCTQIITITAPIDTRIKRLQERGITPSDAQKRIQAQLADEAKLARSHWQVNNGGKIESLENNASYLSKLLAHATSDKK</sequence>
<dbReference type="EC" id="2.7.1.24" evidence="3 4"/>
<proteinExistence type="inferred from homology"/>
<dbReference type="STRING" id="1912795.BK816_04135"/>
<dbReference type="KEGG" id="avu:BK816_04135"/>
<comment type="catalytic activity">
    <reaction evidence="3">
        <text>3'-dephospho-CoA + ATP = ADP + CoA + H(+)</text>
        <dbReference type="Rhea" id="RHEA:18245"/>
        <dbReference type="ChEBI" id="CHEBI:15378"/>
        <dbReference type="ChEBI" id="CHEBI:30616"/>
        <dbReference type="ChEBI" id="CHEBI:57287"/>
        <dbReference type="ChEBI" id="CHEBI:57328"/>
        <dbReference type="ChEBI" id="CHEBI:456216"/>
        <dbReference type="EC" id="2.7.1.24"/>
    </reaction>
</comment>
<keyword evidence="3" id="KW-0963">Cytoplasm</keyword>
<keyword evidence="2 3" id="KW-0067">ATP-binding</keyword>
<dbReference type="SUPFAM" id="SSF52540">
    <property type="entry name" value="P-loop containing nucleoside triphosphate hydrolases"/>
    <property type="match status" value="1"/>
</dbReference>
<dbReference type="GO" id="GO:0005737">
    <property type="term" value="C:cytoplasm"/>
    <property type="evidence" value="ECO:0007669"/>
    <property type="project" value="UniProtKB-SubCell"/>
</dbReference>
<dbReference type="InterPro" id="IPR027417">
    <property type="entry name" value="P-loop_NTPase"/>
</dbReference>
<dbReference type="GO" id="GO:0004140">
    <property type="term" value="F:dephospho-CoA kinase activity"/>
    <property type="evidence" value="ECO:0007669"/>
    <property type="project" value="UniProtKB-UniRule"/>
</dbReference>
<evidence type="ECO:0000256" key="4">
    <source>
        <dbReference type="NCBIfam" id="TIGR00152"/>
    </source>
</evidence>
<dbReference type="GO" id="GO:0005524">
    <property type="term" value="F:ATP binding"/>
    <property type="evidence" value="ECO:0007669"/>
    <property type="project" value="UniProtKB-UniRule"/>
</dbReference>
<accession>A0A1D9MM64</accession>
<comment type="function">
    <text evidence="3">Catalyzes the phosphorylation of the 3'-hydroxyl group of dephosphocoenzyme A to form coenzyme A.</text>
</comment>
<dbReference type="InterPro" id="IPR001977">
    <property type="entry name" value="Depp_CoAkinase"/>
</dbReference>
<dbReference type="EMBL" id="CP017812">
    <property type="protein sequence ID" value="AOZ73461.1"/>
    <property type="molecule type" value="Genomic_DNA"/>
</dbReference>
<gene>
    <name evidence="3" type="primary">coaE</name>
    <name evidence="5" type="ORF">BK816_04135</name>
</gene>
<keyword evidence="3" id="KW-0808">Transferase</keyword>
<dbReference type="PANTHER" id="PTHR10695">
    <property type="entry name" value="DEPHOSPHO-COA KINASE-RELATED"/>
    <property type="match status" value="1"/>
</dbReference>
<dbReference type="GO" id="GO:0015937">
    <property type="term" value="P:coenzyme A biosynthetic process"/>
    <property type="evidence" value="ECO:0007669"/>
    <property type="project" value="UniProtKB-UniRule"/>
</dbReference>
<reference evidence="5 6" key="1">
    <citation type="submission" date="2016-10" db="EMBL/GenBank/DDBJ databases">
        <title>Actinomyces aegypiusis sp. nov., isolated from the Aegypius monachus in Qinghai Tibet Plateau China.</title>
        <authorList>
            <person name="Wang Y."/>
        </authorList>
    </citation>
    <scope>NUCLEOTIDE SEQUENCE [LARGE SCALE GENOMIC DNA]</scope>
    <source>
        <strain evidence="5 6">VUL4_3</strain>
    </source>
</reference>
<keyword evidence="3" id="KW-0173">Coenzyme A biosynthesis</keyword>
<evidence type="ECO:0000256" key="1">
    <source>
        <dbReference type="ARBA" id="ARBA00022741"/>
    </source>
</evidence>
<dbReference type="CDD" id="cd02022">
    <property type="entry name" value="DPCK"/>
    <property type="match status" value="1"/>
</dbReference>
<evidence type="ECO:0000256" key="2">
    <source>
        <dbReference type="ARBA" id="ARBA00022840"/>
    </source>
</evidence>
<evidence type="ECO:0000313" key="6">
    <source>
        <dbReference type="Proteomes" id="UP000176288"/>
    </source>
</evidence>
<dbReference type="PROSITE" id="PS51219">
    <property type="entry name" value="DPCK"/>
    <property type="match status" value="1"/>
</dbReference>
<organism evidence="5 6">
    <name type="scientific">Boudabousia tangfeifanii</name>
    <dbReference type="NCBI Taxonomy" id="1912795"/>
    <lineage>
        <taxon>Bacteria</taxon>
        <taxon>Bacillati</taxon>
        <taxon>Actinomycetota</taxon>
        <taxon>Actinomycetes</taxon>
        <taxon>Actinomycetales</taxon>
        <taxon>Actinomycetaceae</taxon>
        <taxon>Boudabousia</taxon>
    </lineage>
</organism>
<dbReference type="Gene3D" id="3.40.50.300">
    <property type="entry name" value="P-loop containing nucleotide triphosphate hydrolases"/>
    <property type="match status" value="1"/>
</dbReference>
<comment type="pathway">
    <text evidence="3">Cofactor biosynthesis; coenzyme A biosynthesis; CoA from (R)-pantothenate: step 5/5.</text>
</comment>
<dbReference type="Pfam" id="PF01121">
    <property type="entry name" value="CoaE"/>
    <property type="match status" value="1"/>
</dbReference>
<feature type="binding site" evidence="3">
    <location>
        <begin position="8"/>
        <end position="13"/>
    </location>
    <ligand>
        <name>ATP</name>
        <dbReference type="ChEBI" id="CHEBI:30616"/>
    </ligand>
</feature>
<name>A0A1D9MM64_9ACTO</name>
<dbReference type="PANTHER" id="PTHR10695:SF46">
    <property type="entry name" value="BIFUNCTIONAL COENZYME A SYNTHASE-RELATED"/>
    <property type="match status" value="1"/>
</dbReference>
<keyword evidence="6" id="KW-1185">Reference proteome</keyword>
<dbReference type="AlphaFoldDB" id="A0A1D9MM64"/>
<dbReference type="NCBIfam" id="TIGR00152">
    <property type="entry name" value="dephospho-CoA kinase"/>
    <property type="match status" value="1"/>
</dbReference>
<keyword evidence="3 5" id="KW-0418">Kinase</keyword>
<dbReference type="HAMAP" id="MF_00376">
    <property type="entry name" value="Dephospho_CoA_kinase"/>
    <property type="match status" value="1"/>
</dbReference>
<protein>
    <recommendedName>
        <fullName evidence="3 4">Dephospho-CoA kinase</fullName>
        <ecNumber evidence="3 4">2.7.1.24</ecNumber>
    </recommendedName>
    <alternativeName>
        <fullName evidence="3">Dephosphocoenzyme A kinase</fullName>
    </alternativeName>
</protein>
<dbReference type="UniPathway" id="UPA00241">
    <property type="reaction ID" value="UER00356"/>
</dbReference>
<dbReference type="Proteomes" id="UP000176288">
    <property type="component" value="Chromosome"/>
</dbReference>
<evidence type="ECO:0000256" key="3">
    <source>
        <dbReference type="HAMAP-Rule" id="MF_00376"/>
    </source>
</evidence>
<keyword evidence="1 3" id="KW-0547">Nucleotide-binding</keyword>